<proteinExistence type="predicted"/>
<dbReference type="EMBL" id="JAAKZV010000038">
    <property type="protein sequence ID" value="NGN64597.1"/>
    <property type="molecule type" value="Genomic_DNA"/>
</dbReference>
<keyword evidence="2" id="KW-0732">Signal</keyword>
<accession>A0A6G4TZY8</accession>
<feature type="chain" id="PRO_5039099905" description="Lipoprotein" evidence="2">
    <location>
        <begin position="31"/>
        <end position="242"/>
    </location>
</feature>
<feature type="region of interest" description="Disordered" evidence="1">
    <location>
        <begin position="35"/>
        <end position="55"/>
    </location>
</feature>
<feature type="compositionally biased region" description="Basic and acidic residues" evidence="1">
    <location>
        <begin position="38"/>
        <end position="55"/>
    </location>
</feature>
<dbReference type="RefSeq" id="WP_165236221.1">
    <property type="nucleotide sequence ID" value="NZ_JAAKZV010000038.1"/>
</dbReference>
<comment type="caution">
    <text evidence="3">The sequence shown here is derived from an EMBL/GenBank/DDBJ whole genome shotgun (WGS) entry which is preliminary data.</text>
</comment>
<evidence type="ECO:0000256" key="1">
    <source>
        <dbReference type="SAM" id="MobiDB-lite"/>
    </source>
</evidence>
<evidence type="ECO:0000256" key="2">
    <source>
        <dbReference type="SAM" id="SignalP"/>
    </source>
</evidence>
<sequence length="242" mass="26280">MLPSWRTAAVAAAICALVLPGAACTGQSAAGEQADLADLSRSDSTEQDRGNARVRAHDTAEVFVRAAEGLKRGISGAEDVCTRGPDHWLMSCTIDSYHYYGADGDLPGLLRSVADAGAKAGVGMPQDQRRIGSLGYALDYYERDGKKPDGSVMEPPFLGVPGGRGGVIRWDDPLGERLPEPGGDRYDDGKGLYRDRKVIPGEVRVNGRYRQVKSLTAMRRHYDTIVVWEAAPDRYGRWQRGD</sequence>
<reference evidence="3 4" key="1">
    <citation type="submission" date="2020-02" db="EMBL/GenBank/DDBJ databases">
        <title>Whole-genome analyses of novel actinobacteria.</title>
        <authorList>
            <person name="Sahin N."/>
        </authorList>
    </citation>
    <scope>NUCLEOTIDE SEQUENCE [LARGE SCALE GENOMIC DNA]</scope>
    <source>
        <strain evidence="3 4">A7024</strain>
    </source>
</reference>
<dbReference type="AlphaFoldDB" id="A0A6G4TZY8"/>
<protein>
    <recommendedName>
        <fullName evidence="5">Lipoprotein</fullName>
    </recommendedName>
</protein>
<evidence type="ECO:0000313" key="3">
    <source>
        <dbReference type="EMBL" id="NGN64597.1"/>
    </source>
</evidence>
<feature type="signal peptide" evidence="2">
    <location>
        <begin position="1"/>
        <end position="30"/>
    </location>
</feature>
<evidence type="ECO:0008006" key="5">
    <source>
        <dbReference type="Google" id="ProtNLM"/>
    </source>
</evidence>
<evidence type="ECO:0000313" key="4">
    <source>
        <dbReference type="Proteomes" id="UP000481583"/>
    </source>
</evidence>
<keyword evidence="4" id="KW-1185">Reference proteome</keyword>
<name>A0A6G4TZY8_9ACTN</name>
<organism evidence="3 4">
    <name type="scientific">Streptomyces coryli</name>
    <dbReference type="NCBI Taxonomy" id="1128680"/>
    <lineage>
        <taxon>Bacteria</taxon>
        <taxon>Bacillati</taxon>
        <taxon>Actinomycetota</taxon>
        <taxon>Actinomycetes</taxon>
        <taxon>Kitasatosporales</taxon>
        <taxon>Streptomycetaceae</taxon>
        <taxon>Streptomyces</taxon>
    </lineage>
</organism>
<dbReference type="Proteomes" id="UP000481583">
    <property type="component" value="Unassembled WGS sequence"/>
</dbReference>
<gene>
    <name evidence="3" type="ORF">G5C51_11870</name>
</gene>